<dbReference type="EMBL" id="FQZM01000005">
    <property type="protein sequence ID" value="SHI50774.1"/>
    <property type="molecule type" value="Genomic_DNA"/>
</dbReference>
<feature type="region of interest" description="Disordered" evidence="1">
    <location>
        <begin position="144"/>
        <end position="169"/>
    </location>
</feature>
<accession>A0A1M6BQB8</accession>
<gene>
    <name evidence="2" type="ORF">SAMN02745219_00471</name>
</gene>
<keyword evidence="3" id="KW-1185">Reference proteome</keyword>
<evidence type="ECO:0000313" key="3">
    <source>
        <dbReference type="Proteomes" id="UP000184529"/>
    </source>
</evidence>
<dbReference type="STRING" id="1121432.SAMN02745219_00471"/>
<dbReference type="Proteomes" id="UP000184529">
    <property type="component" value="Unassembled WGS sequence"/>
</dbReference>
<dbReference type="AlphaFoldDB" id="A0A1M6BQB8"/>
<evidence type="ECO:0000256" key="1">
    <source>
        <dbReference type="SAM" id="MobiDB-lite"/>
    </source>
</evidence>
<name>A0A1M6BQB8_9FIRM</name>
<reference evidence="3" key="1">
    <citation type="submission" date="2016-11" db="EMBL/GenBank/DDBJ databases">
        <authorList>
            <person name="Varghese N."/>
            <person name="Submissions S."/>
        </authorList>
    </citation>
    <scope>NUCLEOTIDE SEQUENCE [LARGE SCALE GENOMIC DNA]</scope>
    <source>
        <strain evidence="3">DSM 16057</strain>
    </source>
</reference>
<protein>
    <submittedName>
        <fullName evidence="2">Uncharacterized protein</fullName>
    </submittedName>
</protein>
<evidence type="ECO:0000313" key="2">
    <source>
        <dbReference type="EMBL" id="SHI50774.1"/>
    </source>
</evidence>
<proteinExistence type="predicted"/>
<organism evidence="2 3">
    <name type="scientific">Desulfofundulus thermosubterraneus DSM 16057</name>
    <dbReference type="NCBI Taxonomy" id="1121432"/>
    <lineage>
        <taxon>Bacteria</taxon>
        <taxon>Bacillati</taxon>
        <taxon>Bacillota</taxon>
        <taxon>Clostridia</taxon>
        <taxon>Eubacteriales</taxon>
        <taxon>Peptococcaceae</taxon>
        <taxon>Desulfofundulus</taxon>
    </lineage>
</organism>
<sequence>MYPFSAKGSKIYQGVSAMFFHPWFSAPHCPERHKWRQVDKVDIRLGELTMRMSRRNKMNVPAEFSAFIPRAELRRRYYSGGELTREDEFILSSITITHAPRFPSEEGRLPVPVPPPGMLEAADKGAETEKPVFNINWQFERPKKKSLPEVSAPPPRACVPRLKFSSRER</sequence>